<keyword evidence="3 4" id="KW-0658">Purine biosynthesis</keyword>
<dbReference type="InterPro" id="IPR004607">
    <property type="entry name" value="GART"/>
</dbReference>
<comment type="catalytic activity">
    <reaction evidence="4">
        <text>N(1)-(5-phospho-beta-D-ribosyl)glycinamide + (6R)-10-formyltetrahydrofolate = N(2)-formyl-N(1)-(5-phospho-beta-D-ribosyl)glycinamide + (6S)-5,6,7,8-tetrahydrofolate + H(+)</text>
        <dbReference type="Rhea" id="RHEA:15053"/>
        <dbReference type="ChEBI" id="CHEBI:15378"/>
        <dbReference type="ChEBI" id="CHEBI:57453"/>
        <dbReference type="ChEBI" id="CHEBI:143788"/>
        <dbReference type="ChEBI" id="CHEBI:147286"/>
        <dbReference type="ChEBI" id="CHEBI:195366"/>
        <dbReference type="EC" id="2.1.2.2"/>
    </reaction>
</comment>
<name>A0A0K6IQJ2_9PROT</name>
<reference evidence="7" key="1">
    <citation type="submission" date="2015-08" db="EMBL/GenBank/DDBJ databases">
        <authorList>
            <person name="Babu N.S."/>
            <person name="Beckwith C.J."/>
            <person name="Beseler K.G."/>
            <person name="Brison A."/>
            <person name="Carone J.V."/>
            <person name="Caskin T.P."/>
            <person name="Diamond M."/>
            <person name="Durham M.E."/>
            <person name="Foxe J.M."/>
            <person name="Go M."/>
            <person name="Henderson B.A."/>
            <person name="Jones I.B."/>
            <person name="McGettigan J.A."/>
            <person name="Micheletti S.J."/>
            <person name="Nasrallah M.E."/>
            <person name="Ortiz D."/>
            <person name="Piller C.R."/>
            <person name="Privatt S.R."/>
            <person name="Schneider S.L."/>
            <person name="Sharp S."/>
            <person name="Smith T.C."/>
            <person name="Stanton J.D."/>
            <person name="Ullery H.E."/>
            <person name="Wilson R.J."/>
            <person name="Serrano M.G."/>
            <person name="Buck G."/>
            <person name="Lee V."/>
            <person name="Wang Y."/>
            <person name="Carvalho R."/>
            <person name="Voegtly L."/>
            <person name="Shi R."/>
            <person name="Duckworth R."/>
            <person name="Johnson A."/>
            <person name="Loviza R."/>
            <person name="Walstead R."/>
            <person name="Shah Z."/>
            <person name="Kiflezghi M."/>
            <person name="Wade K."/>
            <person name="Ball S.L."/>
            <person name="Bradley K.W."/>
            <person name="Asai D.J."/>
            <person name="Bowman C.A."/>
            <person name="Russell D.A."/>
            <person name="Pope W.H."/>
            <person name="Jacobs-Sera D."/>
            <person name="Hendrix R.W."/>
            <person name="Hatfull G.F."/>
        </authorList>
    </citation>
    <scope>NUCLEOTIDE SEQUENCE [LARGE SCALE GENOMIC DNA]</scope>
    <source>
        <strain evidence="7">JCM 19170</strain>
    </source>
</reference>
<keyword evidence="2 4" id="KW-0808">Transferase</keyword>
<dbReference type="EMBL" id="CYHH01000001">
    <property type="protein sequence ID" value="CUB05364.1"/>
    <property type="molecule type" value="Genomic_DNA"/>
</dbReference>
<comment type="pathway">
    <text evidence="1 4">Purine metabolism; IMP biosynthesis via de novo pathway; N(2)-formyl-N(1)-(5-phospho-D-ribosyl)glycinamide from N(1)-(5-phospho-D-ribosyl)glycinamide (10-formyl THF route): step 1/1.</text>
</comment>
<dbReference type="InterPro" id="IPR002376">
    <property type="entry name" value="Formyl_transf_N"/>
</dbReference>
<dbReference type="UniPathway" id="UPA00074">
    <property type="reaction ID" value="UER00126"/>
</dbReference>
<feature type="binding site" evidence="4">
    <location>
        <position position="104"/>
    </location>
    <ligand>
        <name>(6R)-10-formyltetrahydrofolate</name>
        <dbReference type="ChEBI" id="CHEBI:195366"/>
    </ligand>
</feature>
<gene>
    <name evidence="4" type="primary">purN</name>
    <name evidence="6" type="ORF">Ga0061068_101332</name>
</gene>
<dbReference type="Gene3D" id="3.40.50.170">
    <property type="entry name" value="Formyl transferase, N-terminal domain"/>
    <property type="match status" value="1"/>
</dbReference>
<accession>A0A0K6IQJ2</accession>
<feature type="binding site" evidence="4">
    <location>
        <position position="62"/>
    </location>
    <ligand>
        <name>(6R)-10-formyltetrahydrofolate</name>
        <dbReference type="ChEBI" id="CHEBI:195366"/>
    </ligand>
</feature>
<dbReference type="PANTHER" id="PTHR43369:SF2">
    <property type="entry name" value="PHOSPHORIBOSYLGLYCINAMIDE FORMYLTRANSFERASE"/>
    <property type="match status" value="1"/>
</dbReference>
<feature type="binding site" evidence="4">
    <location>
        <begin position="12"/>
        <end position="14"/>
    </location>
    <ligand>
        <name>N(1)-(5-phospho-beta-D-ribosyl)glycinamide</name>
        <dbReference type="ChEBI" id="CHEBI:143788"/>
    </ligand>
</feature>
<comment type="function">
    <text evidence="4">Catalyzes the transfer of a formyl group from 10-formyltetrahydrofolate to 5-phospho-ribosyl-glycinamide (GAR), producing 5-phospho-ribosyl-N-formylglycinamide (FGAR) and tetrahydrofolate.</text>
</comment>
<dbReference type="RefSeq" id="WP_055422693.1">
    <property type="nucleotide sequence ID" value="NZ_CYHH01000001.1"/>
</dbReference>
<evidence type="ECO:0000259" key="5">
    <source>
        <dbReference type="Pfam" id="PF00551"/>
    </source>
</evidence>
<evidence type="ECO:0000256" key="1">
    <source>
        <dbReference type="ARBA" id="ARBA00005054"/>
    </source>
</evidence>
<evidence type="ECO:0000313" key="6">
    <source>
        <dbReference type="EMBL" id="CUB05364.1"/>
    </source>
</evidence>
<dbReference type="EC" id="2.1.2.2" evidence="4"/>
<dbReference type="OrthoDB" id="5292304at2"/>
<keyword evidence="7" id="KW-1185">Reference proteome</keyword>
<sequence length="216" mass="23328">MRNLVILISGRGSNMEAIVRAAIPGARVAAVISNRPEAAGLEFARRHGIATAVVDHKAHSSREAFEVALAAAIDAFAPDLVVLAGFMRVLGEAFVRRYEGRMLNIHPSLLPAFPGLHTHERALQEGCRVHGATVHFVTPALDHGPIVVQAAVPVLPDDTPETLAARVLAQEHRIYPQAVRWFVEDRLRLTADGRVVLQGVSASAQESAFVWPPLEA</sequence>
<dbReference type="CDD" id="cd08645">
    <property type="entry name" value="FMT_core_GART"/>
    <property type="match status" value="1"/>
</dbReference>
<dbReference type="HAMAP" id="MF_01930">
    <property type="entry name" value="PurN"/>
    <property type="match status" value="1"/>
</dbReference>
<dbReference type="GO" id="GO:0004644">
    <property type="term" value="F:phosphoribosylglycinamide formyltransferase activity"/>
    <property type="evidence" value="ECO:0007669"/>
    <property type="project" value="UniProtKB-UniRule"/>
</dbReference>
<feature type="site" description="Raises pKa of active site His" evidence="4">
    <location>
        <position position="142"/>
    </location>
</feature>
<evidence type="ECO:0000256" key="3">
    <source>
        <dbReference type="ARBA" id="ARBA00022755"/>
    </source>
</evidence>
<feature type="domain" description="Formyl transferase N-terminal" evidence="5">
    <location>
        <begin position="3"/>
        <end position="179"/>
    </location>
</feature>
<protein>
    <recommendedName>
        <fullName evidence="4">Phosphoribosylglycinamide formyltransferase</fullName>
        <ecNumber evidence="4">2.1.2.2</ecNumber>
    </recommendedName>
    <alternativeName>
        <fullName evidence="4">5'-phosphoribosylglycinamide transformylase</fullName>
    </alternativeName>
    <alternativeName>
        <fullName evidence="4">GAR transformylase</fullName>
        <shortName evidence="4">GART</shortName>
    </alternativeName>
</protein>
<evidence type="ECO:0000313" key="7">
    <source>
        <dbReference type="Proteomes" id="UP000182108"/>
    </source>
</evidence>
<evidence type="ECO:0000256" key="4">
    <source>
        <dbReference type="HAMAP-Rule" id="MF_01930"/>
    </source>
</evidence>
<dbReference type="NCBIfam" id="TIGR00639">
    <property type="entry name" value="PurN"/>
    <property type="match status" value="1"/>
</dbReference>
<dbReference type="InterPro" id="IPR036477">
    <property type="entry name" value="Formyl_transf_N_sf"/>
</dbReference>
<dbReference type="Pfam" id="PF00551">
    <property type="entry name" value="Formyl_trans_N"/>
    <property type="match status" value="1"/>
</dbReference>
<dbReference type="PANTHER" id="PTHR43369">
    <property type="entry name" value="PHOSPHORIBOSYLGLYCINAMIDE FORMYLTRANSFERASE"/>
    <property type="match status" value="1"/>
</dbReference>
<evidence type="ECO:0000256" key="2">
    <source>
        <dbReference type="ARBA" id="ARBA00022679"/>
    </source>
</evidence>
<dbReference type="GO" id="GO:0005829">
    <property type="term" value="C:cytosol"/>
    <property type="evidence" value="ECO:0007669"/>
    <property type="project" value="TreeGrafter"/>
</dbReference>
<comment type="similarity">
    <text evidence="4">Belongs to the GART family.</text>
</comment>
<dbReference type="Proteomes" id="UP000182108">
    <property type="component" value="Unassembled WGS sequence"/>
</dbReference>
<dbReference type="AlphaFoldDB" id="A0A0K6IQJ2"/>
<proteinExistence type="inferred from homology"/>
<dbReference type="GO" id="GO:0006189">
    <property type="term" value="P:'de novo' IMP biosynthetic process"/>
    <property type="evidence" value="ECO:0007669"/>
    <property type="project" value="UniProtKB-UniRule"/>
</dbReference>
<dbReference type="SUPFAM" id="SSF53328">
    <property type="entry name" value="Formyltransferase"/>
    <property type="match status" value="1"/>
</dbReference>
<comment type="caution">
    <text evidence="4">Lacks conserved residue(s) required for the propagation of feature annotation.</text>
</comment>
<feature type="active site" description="Proton donor" evidence="4">
    <location>
        <position position="106"/>
    </location>
</feature>
<organism evidence="6 7">
    <name type="scientific">Tepidiphilus thermophilus</name>
    <dbReference type="NCBI Taxonomy" id="876478"/>
    <lineage>
        <taxon>Bacteria</taxon>
        <taxon>Pseudomonadati</taxon>
        <taxon>Pseudomonadota</taxon>
        <taxon>Hydrogenophilia</taxon>
        <taxon>Hydrogenophilales</taxon>
        <taxon>Hydrogenophilaceae</taxon>
        <taxon>Tepidiphilus</taxon>
    </lineage>
</organism>